<evidence type="ECO:0000256" key="1">
    <source>
        <dbReference type="SAM" id="MobiDB-lite"/>
    </source>
</evidence>
<dbReference type="InterPro" id="IPR002509">
    <property type="entry name" value="NODB_dom"/>
</dbReference>
<dbReference type="EMBL" id="LT622247">
    <property type="protein sequence ID" value="SCV11742.1"/>
    <property type="molecule type" value="Genomic_DNA"/>
</dbReference>
<dbReference type="CDD" id="cd10917">
    <property type="entry name" value="CE4_NodB_like_6s_7s"/>
    <property type="match status" value="1"/>
</dbReference>
<dbReference type="GO" id="GO:0016810">
    <property type="term" value="F:hydrolase activity, acting on carbon-nitrogen (but not peptide) bonds"/>
    <property type="evidence" value="ECO:0007669"/>
    <property type="project" value="InterPro"/>
</dbReference>
<dbReference type="InterPro" id="IPR050248">
    <property type="entry name" value="Polysacc_deacetylase_ArnD"/>
</dbReference>
<dbReference type="Gene3D" id="3.20.20.370">
    <property type="entry name" value="Glycoside hydrolase/deacetylase"/>
    <property type="match status" value="1"/>
</dbReference>
<dbReference type="PROSITE" id="PS51677">
    <property type="entry name" value="NODB"/>
    <property type="match status" value="1"/>
</dbReference>
<name>A0A1W1B821_9ACTN</name>
<reference evidence="3" key="1">
    <citation type="submission" date="2016-08" db="EMBL/GenBank/DDBJ databases">
        <title>Draft genome sequence of Frankia sp. Dg2.</title>
        <authorList>
            <person name="Wibberg D."/>
            <person name="Pawlowski K."/>
            <person name="Kalinowski J."/>
        </authorList>
    </citation>
    <scope>NUCLEOTIDE SEQUENCE</scope>
    <source>
        <strain evidence="3">Dg2</strain>
    </source>
</reference>
<dbReference type="Pfam" id="PF01522">
    <property type="entry name" value="Polysacc_deac_1"/>
    <property type="match status" value="1"/>
</dbReference>
<evidence type="ECO:0000259" key="2">
    <source>
        <dbReference type="PROSITE" id="PS51677"/>
    </source>
</evidence>
<sequence>MTRAHPAPNTVGDEPGARRIVLAFAFDDGPDPGYTLLILDLFAEHEVLAISCVVGRHAAAHLEIISRMVASGHLLAGHSMTHRSLSRCDEQRTRWEIREARRAPLTATRVLSPVFRCWRRWPGRRHTDGIQLVRAPACEAAATDNQTAARTRSDRSESMPATDELLNEME</sequence>
<evidence type="ECO:0000313" key="3">
    <source>
        <dbReference type="EMBL" id="SCV11742.1"/>
    </source>
</evidence>
<dbReference type="GO" id="GO:0005975">
    <property type="term" value="P:carbohydrate metabolic process"/>
    <property type="evidence" value="ECO:0007669"/>
    <property type="project" value="InterPro"/>
</dbReference>
<accession>A0A1W1B821</accession>
<feature type="region of interest" description="Disordered" evidence="1">
    <location>
        <begin position="141"/>
        <end position="170"/>
    </location>
</feature>
<dbReference type="InterPro" id="IPR011330">
    <property type="entry name" value="Glyco_hydro/deAcase_b/a-brl"/>
</dbReference>
<dbReference type="PANTHER" id="PTHR10587">
    <property type="entry name" value="GLYCOSYL TRANSFERASE-RELATED"/>
    <property type="match status" value="1"/>
</dbReference>
<dbReference type="SUPFAM" id="SSF88713">
    <property type="entry name" value="Glycoside hydrolase/deacetylase"/>
    <property type="match status" value="1"/>
</dbReference>
<dbReference type="AlphaFoldDB" id="A0A1W1B821"/>
<organism evidence="3">
    <name type="scientific">Candidatus Protofrankia californiensis</name>
    <dbReference type="NCBI Taxonomy" id="1839754"/>
    <lineage>
        <taxon>Bacteria</taxon>
        <taxon>Bacillati</taxon>
        <taxon>Actinomycetota</taxon>
        <taxon>Actinomycetes</taxon>
        <taxon>Frankiales</taxon>
        <taxon>Frankiaceae</taxon>
        <taxon>Protofrankia</taxon>
    </lineage>
</organism>
<proteinExistence type="predicted"/>
<gene>
    <name evidence="3" type="primary">nodB3</name>
    <name evidence="3" type="ORF">FDG2_6007</name>
</gene>
<protein>
    <recommendedName>
        <fullName evidence="2">NodB homology domain-containing protein</fullName>
    </recommendedName>
</protein>
<feature type="domain" description="NodB homology" evidence="2">
    <location>
        <begin position="20"/>
        <end position="170"/>
    </location>
</feature>